<sequence length="172" mass="19332">MAMTLQRSWRRRRRTGAIALALCLWLGHQASATALTGRSDDGAAVDLPSLRGQVVMLFFWSTACPVCLDKLPELRRNLAGWTGQPFVVVAVNHDAERADYDRHARLRQQFLPPNPQWIDLWRGAPGHRDDLGPLPTQAPVTVLLDRQGRVRLRVVGRIAPYLWDEVAALVLN</sequence>
<dbReference type="OrthoDB" id="9811352at2"/>
<dbReference type="EMBL" id="SACT01000004">
    <property type="protein sequence ID" value="RVT50933.1"/>
    <property type="molecule type" value="Genomic_DNA"/>
</dbReference>
<organism evidence="3 4">
    <name type="scientific">Rubrivivax albus</name>
    <dbReference type="NCBI Taxonomy" id="2499835"/>
    <lineage>
        <taxon>Bacteria</taxon>
        <taxon>Pseudomonadati</taxon>
        <taxon>Pseudomonadota</taxon>
        <taxon>Betaproteobacteria</taxon>
        <taxon>Burkholderiales</taxon>
        <taxon>Sphaerotilaceae</taxon>
        <taxon>Rubrivivax</taxon>
    </lineage>
</organism>
<dbReference type="Gene3D" id="3.40.30.10">
    <property type="entry name" value="Glutaredoxin"/>
    <property type="match status" value="1"/>
</dbReference>
<gene>
    <name evidence="3" type="ORF">ENE75_14125</name>
</gene>
<evidence type="ECO:0000259" key="2">
    <source>
        <dbReference type="PROSITE" id="PS51352"/>
    </source>
</evidence>
<dbReference type="Proteomes" id="UP000288178">
    <property type="component" value="Unassembled WGS sequence"/>
</dbReference>
<feature type="chain" id="PRO_5019368105" evidence="1">
    <location>
        <begin position="35"/>
        <end position="172"/>
    </location>
</feature>
<dbReference type="AlphaFoldDB" id="A0A437JUM1"/>
<feature type="signal peptide" evidence="1">
    <location>
        <begin position="1"/>
        <end position="34"/>
    </location>
</feature>
<reference evidence="3 4" key="1">
    <citation type="submission" date="2019-01" db="EMBL/GenBank/DDBJ databases">
        <authorList>
            <person name="Chen W.-M."/>
        </authorList>
    </citation>
    <scope>NUCLEOTIDE SEQUENCE [LARGE SCALE GENOMIC DNA]</scope>
    <source>
        <strain evidence="3 4">ICH-3</strain>
    </source>
</reference>
<dbReference type="GO" id="GO:0016491">
    <property type="term" value="F:oxidoreductase activity"/>
    <property type="evidence" value="ECO:0007669"/>
    <property type="project" value="InterPro"/>
</dbReference>
<dbReference type="GO" id="GO:0016209">
    <property type="term" value="F:antioxidant activity"/>
    <property type="evidence" value="ECO:0007669"/>
    <property type="project" value="InterPro"/>
</dbReference>
<evidence type="ECO:0000256" key="1">
    <source>
        <dbReference type="SAM" id="SignalP"/>
    </source>
</evidence>
<dbReference type="CDD" id="cd02966">
    <property type="entry name" value="TlpA_like_family"/>
    <property type="match status" value="1"/>
</dbReference>
<dbReference type="InterPro" id="IPR036249">
    <property type="entry name" value="Thioredoxin-like_sf"/>
</dbReference>
<accession>A0A437JUM1</accession>
<comment type="caution">
    <text evidence="3">The sequence shown here is derived from an EMBL/GenBank/DDBJ whole genome shotgun (WGS) entry which is preliminary data.</text>
</comment>
<proteinExistence type="predicted"/>
<protein>
    <submittedName>
        <fullName evidence="3">TlpA family protein disulfide reductase</fullName>
    </submittedName>
</protein>
<dbReference type="SUPFAM" id="SSF52833">
    <property type="entry name" value="Thioredoxin-like"/>
    <property type="match status" value="1"/>
</dbReference>
<evidence type="ECO:0000313" key="4">
    <source>
        <dbReference type="Proteomes" id="UP000288178"/>
    </source>
</evidence>
<name>A0A437JUM1_9BURK</name>
<dbReference type="Pfam" id="PF00578">
    <property type="entry name" value="AhpC-TSA"/>
    <property type="match status" value="1"/>
</dbReference>
<dbReference type="InterPro" id="IPR000866">
    <property type="entry name" value="AhpC/TSA"/>
</dbReference>
<evidence type="ECO:0000313" key="3">
    <source>
        <dbReference type="EMBL" id="RVT50933.1"/>
    </source>
</evidence>
<keyword evidence="4" id="KW-1185">Reference proteome</keyword>
<dbReference type="PROSITE" id="PS51352">
    <property type="entry name" value="THIOREDOXIN_2"/>
    <property type="match status" value="1"/>
</dbReference>
<keyword evidence="1" id="KW-0732">Signal</keyword>
<dbReference type="RefSeq" id="WP_128198959.1">
    <property type="nucleotide sequence ID" value="NZ_SACT01000004.1"/>
</dbReference>
<feature type="domain" description="Thioredoxin" evidence="2">
    <location>
        <begin position="24"/>
        <end position="172"/>
    </location>
</feature>
<dbReference type="InterPro" id="IPR013766">
    <property type="entry name" value="Thioredoxin_domain"/>
</dbReference>